<keyword evidence="1" id="KW-1133">Transmembrane helix</keyword>
<reference evidence="2" key="2">
    <citation type="journal article" date="2023" name="BMC Genomics">
        <title>Pest status, molecular evolution, and epigenetic factors derived from the genome assembly of Frankliniella fusca, a thysanopteran phytovirus vector.</title>
        <authorList>
            <person name="Catto M.A."/>
            <person name="Labadie P.E."/>
            <person name="Jacobson A.L."/>
            <person name="Kennedy G.G."/>
            <person name="Srinivasan R."/>
            <person name="Hunt B.G."/>
        </authorList>
    </citation>
    <scope>NUCLEOTIDE SEQUENCE</scope>
    <source>
        <strain evidence="2">PL_HMW_Pooled</strain>
    </source>
</reference>
<keyword evidence="2" id="KW-0378">Hydrolase</keyword>
<sequence length="376" mass="40921">MIVLSPERWETGVCVRGGSACEKNVVRASHEFAIHLQQHAHAALAVLQAVTVLNAAYLLVLLWQTVRSPPAFALRVPLRLAVGTYSSLVARFVWILRGHLAREALDKAAALARDVELEAEAAAVGQYGASPIIGEGRERLREAGRSVRKIMRYMAWYMTVAGGLVMVTLALEWPTPDVVLLGFSVSCSMLGYYLLVAMQLSLFVATAALLDLIPRPLTAEAGLGPIRRASGRLVRAQGLCRAADRVWCGLVPHVLLTVLLMPLFSSAELIIFRGKTDPFAFGAIPAIGAVFVSLCFAGQCIQDAGRAVPDRCYAGPWLSEAPGVRRARLFVMLSFARPTPCAVHIYSRSTFDRPTCGDALRAWFSFMQVICNLSSR</sequence>
<dbReference type="EMBL" id="JAHWGI010001196">
    <property type="protein sequence ID" value="KAK3924731.1"/>
    <property type="molecule type" value="Genomic_DNA"/>
</dbReference>
<accession>A0AAE1HNQ0</accession>
<dbReference type="GO" id="GO:0008233">
    <property type="term" value="F:peptidase activity"/>
    <property type="evidence" value="ECO:0007669"/>
    <property type="project" value="UniProtKB-KW"/>
</dbReference>
<keyword evidence="2" id="KW-0645">Protease</keyword>
<name>A0AAE1HNQ0_9NEOP</name>
<protein>
    <submittedName>
        <fullName evidence="2">Lon protease-like protein, mitochondrial</fullName>
    </submittedName>
</protein>
<gene>
    <name evidence="2" type="ORF">KUF71_012865</name>
</gene>
<feature type="transmembrane region" description="Helical" evidence="1">
    <location>
        <begin position="153"/>
        <end position="171"/>
    </location>
</feature>
<proteinExistence type="predicted"/>
<evidence type="ECO:0000313" key="2">
    <source>
        <dbReference type="EMBL" id="KAK3924731.1"/>
    </source>
</evidence>
<evidence type="ECO:0000313" key="3">
    <source>
        <dbReference type="Proteomes" id="UP001219518"/>
    </source>
</evidence>
<keyword evidence="1" id="KW-0812">Transmembrane</keyword>
<evidence type="ECO:0000256" key="1">
    <source>
        <dbReference type="SAM" id="Phobius"/>
    </source>
</evidence>
<feature type="transmembrane region" description="Helical" evidence="1">
    <location>
        <begin position="246"/>
        <end position="267"/>
    </location>
</feature>
<dbReference type="GO" id="GO:0006508">
    <property type="term" value="P:proteolysis"/>
    <property type="evidence" value="ECO:0007669"/>
    <property type="project" value="UniProtKB-KW"/>
</dbReference>
<dbReference type="AlphaFoldDB" id="A0AAE1HNQ0"/>
<feature type="transmembrane region" description="Helical" evidence="1">
    <location>
        <begin position="76"/>
        <end position="96"/>
    </location>
</feature>
<keyword evidence="3" id="KW-1185">Reference proteome</keyword>
<feature type="transmembrane region" description="Helical" evidence="1">
    <location>
        <begin position="42"/>
        <end position="64"/>
    </location>
</feature>
<comment type="caution">
    <text evidence="2">The sequence shown here is derived from an EMBL/GenBank/DDBJ whole genome shotgun (WGS) entry which is preliminary data.</text>
</comment>
<organism evidence="2 3">
    <name type="scientific">Frankliniella fusca</name>
    <dbReference type="NCBI Taxonomy" id="407009"/>
    <lineage>
        <taxon>Eukaryota</taxon>
        <taxon>Metazoa</taxon>
        <taxon>Ecdysozoa</taxon>
        <taxon>Arthropoda</taxon>
        <taxon>Hexapoda</taxon>
        <taxon>Insecta</taxon>
        <taxon>Pterygota</taxon>
        <taxon>Neoptera</taxon>
        <taxon>Paraneoptera</taxon>
        <taxon>Thysanoptera</taxon>
        <taxon>Terebrantia</taxon>
        <taxon>Thripoidea</taxon>
        <taxon>Thripidae</taxon>
        <taxon>Frankliniella</taxon>
    </lineage>
</organism>
<keyword evidence="1" id="KW-0472">Membrane</keyword>
<reference evidence="2" key="1">
    <citation type="submission" date="2021-07" db="EMBL/GenBank/DDBJ databases">
        <authorList>
            <person name="Catto M.A."/>
            <person name="Jacobson A."/>
            <person name="Kennedy G."/>
            <person name="Labadie P."/>
            <person name="Hunt B.G."/>
            <person name="Srinivasan R."/>
        </authorList>
    </citation>
    <scope>NUCLEOTIDE SEQUENCE</scope>
    <source>
        <strain evidence="2">PL_HMW_Pooled</strain>
        <tissue evidence="2">Head</tissue>
    </source>
</reference>
<dbReference type="Proteomes" id="UP001219518">
    <property type="component" value="Unassembled WGS sequence"/>
</dbReference>
<feature type="transmembrane region" description="Helical" evidence="1">
    <location>
        <begin position="279"/>
        <end position="301"/>
    </location>
</feature>
<feature type="transmembrane region" description="Helical" evidence="1">
    <location>
        <begin position="191"/>
        <end position="213"/>
    </location>
</feature>